<organism evidence="2">
    <name type="scientific">mine drainage metagenome</name>
    <dbReference type="NCBI Taxonomy" id="410659"/>
    <lineage>
        <taxon>unclassified sequences</taxon>
        <taxon>metagenomes</taxon>
        <taxon>ecological metagenomes</taxon>
    </lineage>
</organism>
<accession>T0Y6Y8</accession>
<dbReference type="NCBIfam" id="NF033579">
    <property type="entry name" value="transpos_IS5_2"/>
    <property type="match status" value="1"/>
</dbReference>
<dbReference type="InterPro" id="IPR053520">
    <property type="entry name" value="Transposase_Tn903"/>
</dbReference>
<sequence length="311" mass="36240">MPRWGKPFRDKRNWKEYNEELVIRGTFFFNLDFTDQWDHELSEMNRGKRGSPFLFPESFMRFMMMWKQFLDYRALEGMARSLVRMGIIPQYGDYTTIWHRIHDMKPDLDIAGLEYADLGTDGTGMKTNNAGSYRIMKYGDPDARQRKHLVVIITADVRTKKIIGIESHVEGKGPSEPETAEKHMKDAVLHGVGIREFYGDGAFDVNDLFDLLHAINAKPIVKIRKNASTDHYRGSKYRRKAIREYQGKGYKEWAEKNQYGMRWPGTEGIFSAVKRKFGENCVSRSVEGLEAEGYQRLWVYDHINQGAKEEV</sequence>
<name>T0Y6Y8_9ZZZZ</name>
<evidence type="ECO:0000259" key="1">
    <source>
        <dbReference type="Pfam" id="PF13737"/>
    </source>
</evidence>
<proteinExistence type="predicted"/>
<feature type="non-terminal residue" evidence="2">
    <location>
        <position position="311"/>
    </location>
</feature>
<dbReference type="EMBL" id="AUZZ01010692">
    <property type="protein sequence ID" value="EQD28908.1"/>
    <property type="molecule type" value="Genomic_DNA"/>
</dbReference>
<dbReference type="InterPro" id="IPR053172">
    <property type="entry name" value="Tn903_transposase"/>
</dbReference>
<dbReference type="Pfam" id="PF13737">
    <property type="entry name" value="DDE_Tnp_1_5"/>
    <property type="match status" value="1"/>
</dbReference>
<reference evidence="2" key="2">
    <citation type="journal article" date="2014" name="ISME J.">
        <title>Microbial stratification in low pH oxic and suboxic macroscopic growths along an acid mine drainage.</title>
        <authorList>
            <person name="Mendez-Garcia C."/>
            <person name="Mesa V."/>
            <person name="Sprenger R.R."/>
            <person name="Richter M."/>
            <person name="Diez M.S."/>
            <person name="Solano J."/>
            <person name="Bargiela R."/>
            <person name="Golyshina O.V."/>
            <person name="Manteca A."/>
            <person name="Ramos J.L."/>
            <person name="Gallego J.R."/>
            <person name="Llorente I."/>
            <person name="Martins Dos Santos V.A."/>
            <person name="Jensen O.N."/>
            <person name="Pelaez A.I."/>
            <person name="Sanchez J."/>
            <person name="Ferrer M."/>
        </authorList>
    </citation>
    <scope>NUCLEOTIDE SEQUENCE</scope>
</reference>
<reference evidence="2" key="1">
    <citation type="submission" date="2013-08" db="EMBL/GenBank/DDBJ databases">
        <authorList>
            <person name="Mendez C."/>
            <person name="Richter M."/>
            <person name="Ferrer M."/>
            <person name="Sanchez J."/>
        </authorList>
    </citation>
    <scope>NUCLEOTIDE SEQUENCE</scope>
</reference>
<protein>
    <submittedName>
        <fullName evidence="2">Transposase IS4 family protein</fullName>
    </submittedName>
</protein>
<comment type="caution">
    <text evidence="2">The sequence shown here is derived from an EMBL/GenBank/DDBJ whole genome shotgun (WGS) entry which is preliminary data.</text>
</comment>
<gene>
    <name evidence="2" type="ORF">B2A_14712</name>
</gene>
<dbReference type="PANTHER" id="PTHR34631">
    <property type="match status" value="1"/>
</dbReference>
<evidence type="ECO:0000313" key="2">
    <source>
        <dbReference type="EMBL" id="EQD28908.1"/>
    </source>
</evidence>
<dbReference type="AlphaFoldDB" id="T0Y6Y8"/>
<feature type="domain" description="Transposase DDE" evidence="1">
    <location>
        <begin position="24"/>
        <end position="128"/>
    </location>
</feature>
<dbReference type="PANTHER" id="PTHR34631:SF3">
    <property type="entry name" value="ISSOD12 TRANSPOSASE TNPA_ISSOD12"/>
    <property type="match status" value="1"/>
</dbReference>
<dbReference type="InterPro" id="IPR025668">
    <property type="entry name" value="Tnp_DDE_dom"/>
</dbReference>